<dbReference type="GO" id="GO:0046872">
    <property type="term" value="F:metal ion binding"/>
    <property type="evidence" value="ECO:0007669"/>
    <property type="project" value="UniProtKB-KW"/>
</dbReference>
<dbReference type="PATRIC" id="fig|1267766.3.peg.1601"/>
<evidence type="ECO:0000256" key="2">
    <source>
        <dbReference type="ARBA" id="ARBA00022723"/>
    </source>
</evidence>
<dbReference type="AlphaFoldDB" id="A0A0F7KV45"/>
<dbReference type="PANTHER" id="PTHR30468">
    <property type="entry name" value="ALPHA-KETOGLUTARATE-DEPENDENT SULFONATE DIOXYGENASE"/>
    <property type="match status" value="1"/>
</dbReference>
<accession>A0A0F7KV45</accession>
<gene>
    <name evidence="6" type="primary">tauD_2</name>
    <name evidence="6" type="ORF">WYH_01593</name>
</gene>
<evidence type="ECO:0000256" key="3">
    <source>
        <dbReference type="ARBA" id="ARBA00022964"/>
    </source>
</evidence>
<dbReference type="GO" id="GO:0006790">
    <property type="term" value="P:sulfur compound metabolic process"/>
    <property type="evidence" value="ECO:0007669"/>
    <property type="project" value="TreeGrafter"/>
</dbReference>
<reference evidence="6" key="1">
    <citation type="submission" date="2015-05" db="EMBL/GenBank/DDBJ databases">
        <title>The complete genome of Altererythrobacter atlanticus strain 26DY36.</title>
        <authorList>
            <person name="Wu Y.-H."/>
            <person name="Cheng H."/>
            <person name="Wu X.-W."/>
        </authorList>
    </citation>
    <scope>NUCLEOTIDE SEQUENCE [LARGE SCALE GENOMIC DNA]</scope>
    <source>
        <strain evidence="6">26DY36</strain>
    </source>
</reference>
<keyword evidence="7" id="KW-1185">Reference proteome</keyword>
<dbReference type="GO" id="GO:0000908">
    <property type="term" value="F:taurine dioxygenase activity"/>
    <property type="evidence" value="ECO:0007669"/>
    <property type="project" value="UniProtKB-EC"/>
</dbReference>
<dbReference type="KEGG" id="aay:WYH_01593"/>
<name>A0A0F7KV45_9SPHN</name>
<sequence>MSYSQFSIDPVTPHMGAEISGLDLGQPLSDEAGEELRRALAEYLVIFFRDQRIGFEAHKDFARLFGDLHVAPATSAWSVPGHPEIARIHADGDSKFVAGEDWHSDMTCDPEPPLGSALHLHVVPPTGGDTAFSNMFAAYDALSDRMKAHLEGLSAVHDAALVFGKIAPAGTQFNKSSHPVIRTHPVSGRKAIFVNRQFTDHIEGIPKDESQALLAYLTAHVQKPEFQCRFRWQPYSMAFWDNRSVQHSAIWDYFPQTRSGYRVQVKGDRPV</sequence>
<dbReference type="OrthoDB" id="7209371at2"/>
<dbReference type="InterPro" id="IPR003819">
    <property type="entry name" value="TauD/TfdA-like"/>
</dbReference>
<keyword evidence="3 6" id="KW-0223">Dioxygenase</keyword>
<dbReference type="GO" id="GO:0005737">
    <property type="term" value="C:cytoplasm"/>
    <property type="evidence" value="ECO:0007669"/>
    <property type="project" value="TreeGrafter"/>
</dbReference>
<dbReference type="Proteomes" id="UP000034392">
    <property type="component" value="Chromosome"/>
</dbReference>
<dbReference type="InterPro" id="IPR042098">
    <property type="entry name" value="TauD-like_sf"/>
</dbReference>
<keyword evidence="5" id="KW-0408">Iron</keyword>
<evidence type="ECO:0000256" key="1">
    <source>
        <dbReference type="ARBA" id="ARBA00005896"/>
    </source>
</evidence>
<dbReference type="STRING" id="1267766.WYH_01593"/>
<dbReference type="SUPFAM" id="SSF51197">
    <property type="entry name" value="Clavaminate synthase-like"/>
    <property type="match status" value="1"/>
</dbReference>
<dbReference type="RefSeq" id="WP_046903397.1">
    <property type="nucleotide sequence ID" value="NZ_CP011452.2"/>
</dbReference>
<proteinExistence type="inferred from homology"/>
<keyword evidence="2" id="KW-0479">Metal-binding</keyword>
<dbReference type="EC" id="1.14.11.17" evidence="6"/>
<dbReference type="PANTHER" id="PTHR30468:SF1">
    <property type="entry name" value="ALPHA-KETOGLUTARATE-DEPENDENT SULFONATE DIOXYGENASE"/>
    <property type="match status" value="1"/>
</dbReference>
<evidence type="ECO:0000313" key="7">
    <source>
        <dbReference type="Proteomes" id="UP000034392"/>
    </source>
</evidence>
<evidence type="ECO:0000256" key="4">
    <source>
        <dbReference type="ARBA" id="ARBA00023002"/>
    </source>
</evidence>
<evidence type="ECO:0000256" key="5">
    <source>
        <dbReference type="ARBA" id="ARBA00023004"/>
    </source>
</evidence>
<keyword evidence="4 6" id="KW-0560">Oxidoreductase</keyword>
<dbReference type="Gene3D" id="3.60.130.10">
    <property type="entry name" value="Clavaminate synthase-like"/>
    <property type="match status" value="1"/>
</dbReference>
<dbReference type="Pfam" id="PF02668">
    <property type="entry name" value="TauD"/>
    <property type="match status" value="1"/>
</dbReference>
<organism evidence="6 7">
    <name type="scientific">Croceibacterium atlanticum</name>
    <dbReference type="NCBI Taxonomy" id="1267766"/>
    <lineage>
        <taxon>Bacteria</taxon>
        <taxon>Pseudomonadati</taxon>
        <taxon>Pseudomonadota</taxon>
        <taxon>Alphaproteobacteria</taxon>
        <taxon>Sphingomonadales</taxon>
        <taxon>Erythrobacteraceae</taxon>
        <taxon>Croceibacterium</taxon>
    </lineage>
</organism>
<comment type="similarity">
    <text evidence="1">Belongs to the TfdA dioxygenase family.</text>
</comment>
<dbReference type="InterPro" id="IPR051323">
    <property type="entry name" value="AtsK-like"/>
</dbReference>
<protein>
    <submittedName>
        <fullName evidence="6">Alpha-ketoglutarate-dependent taurine dioxygenase</fullName>
        <ecNumber evidence="6">1.14.11.17</ecNumber>
    </submittedName>
</protein>
<evidence type="ECO:0000313" key="6">
    <source>
        <dbReference type="EMBL" id="AKH42630.1"/>
    </source>
</evidence>
<dbReference type="EMBL" id="CP011452">
    <property type="protein sequence ID" value="AKH42630.1"/>
    <property type="molecule type" value="Genomic_DNA"/>
</dbReference>